<reference evidence="4" key="1">
    <citation type="submission" date="2016-06" db="UniProtKB">
        <authorList>
            <consortium name="WormBaseParasite"/>
        </authorList>
    </citation>
    <scope>IDENTIFICATION</scope>
</reference>
<dbReference type="WBParaSite" id="SSLN_0001922001-mRNA-1">
    <property type="protein sequence ID" value="SSLN_0001922001-mRNA-1"/>
    <property type="gene ID" value="SSLN_0001922001"/>
</dbReference>
<dbReference type="AlphaFoldDB" id="A0A183TPX5"/>
<proteinExistence type="predicted"/>
<evidence type="ECO:0000256" key="1">
    <source>
        <dbReference type="SAM" id="Phobius"/>
    </source>
</evidence>
<keyword evidence="1" id="KW-0812">Transmembrane</keyword>
<name>A0A183TPX5_SCHSO</name>
<evidence type="ECO:0000313" key="4">
    <source>
        <dbReference type="WBParaSite" id="SSLN_0001922001-mRNA-1"/>
    </source>
</evidence>
<reference evidence="2 3" key="2">
    <citation type="submission" date="2018-11" db="EMBL/GenBank/DDBJ databases">
        <authorList>
            <consortium name="Pathogen Informatics"/>
        </authorList>
    </citation>
    <scope>NUCLEOTIDE SEQUENCE [LARGE SCALE GENOMIC DNA]</scope>
    <source>
        <strain evidence="2 3">NST_G2</strain>
    </source>
</reference>
<evidence type="ECO:0000313" key="2">
    <source>
        <dbReference type="EMBL" id="VDM04909.1"/>
    </source>
</evidence>
<keyword evidence="1" id="KW-1133">Transmembrane helix</keyword>
<organism evidence="4">
    <name type="scientific">Schistocephalus solidus</name>
    <name type="common">Tapeworm</name>
    <dbReference type="NCBI Taxonomy" id="70667"/>
    <lineage>
        <taxon>Eukaryota</taxon>
        <taxon>Metazoa</taxon>
        <taxon>Spiralia</taxon>
        <taxon>Lophotrochozoa</taxon>
        <taxon>Platyhelminthes</taxon>
        <taxon>Cestoda</taxon>
        <taxon>Eucestoda</taxon>
        <taxon>Diphyllobothriidea</taxon>
        <taxon>Diphyllobothriidae</taxon>
        <taxon>Schistocephalus</taxon>
    </lineage>
</organism>
<dbReference type="EMBL" id="UYSU01044633">
    <property type="protein sequence ID" value="VDM04909.1"/>
    <property type="molecule type" value="Genomic_DNA"/>
</dbReference>
<protein>
    <submittedName>
        <fullName evidence="2 4">Uncharacterized protein</fullName>
    </submittedName>
</protein>
<accession>A0A183TPX5</accession>
<evidence type="ECO:0000313" key="3">
    <source>
        <dbReference type="Proteomes" id="UP000275846"/>
    </source>
</evidence>
<gene>
    <name evidence="2" type="ORF">SSLN_LOCUS18523</name>
</gene>
<feature type="transmembrane region" description="Helical" evidence="1">
    <location>
        <begin position="86"/>
        <end position="106"/>
    </location>
</feature>
<dbReference type="Proteomes" id="UP000275846">
    <property type="component" value="Unassembled WGS sequence"/>
</dbReference>
<keyword evidence="1" id="KW-0472">Membrane</keyword>
<sequence length="130" mass="14257">MCVYFCFGDLRLVHNSHLWLLEVGFFPANTPRATVTTGGLNQVSVSAVVCVFTPGTSAPYPLFLPSPVLPTLPPFLLPPHSPLPSYFSSTPSSLFLFLLLLLPLLFSLSPHPSHLLHARKVLRRGQHAIT</sequence>
<keyword evidence="3" id="KW-1185">Reference proteome</keyword>
<dbReference type="OrthoDB" id="10237142at2759"/>